<evidence type="ECO:0000313" key="2">
    <source>
        <dbReference type="EMBL" id="GBL77131.1"/>
    </source>
</evidence>
<sequence>MLLNAKHLIVKARNGRSLKTQSETYYAEVLEGGFGCCCCCCFLGGSCHLGDEFMSYHGWELKRRETEAQVMRIFSLEAQGLILVLVLVSVIFTSRFEATQGLLEDGPLNFEPRSVDEDATSPSPNFSMKLAGGHLS</sequence>
<feature type="region of interest" description="Disordered" evidence="1">
    <location>
        <begin position="113"/>
        <end position="136"/>
    </location>
</feature>
<gene>
    <name evidence="2" type="ORF">AVEN_12765_1</name>
</gene>
<keyword evidence="3" id="KW-1185">Reference proteome</keyword>
<dbReference type="EMBL" id="BGPR01000011">
    <property type="protein sequence ID" value="GBL77131.1"/>
    <property type="molecule type" value="Genomic_DNA"/>
</dbReference>
<comment type="caution">
    <text evidence="2">The sequence shown here is derived from an EMBL/GenBank/DDBJ whole genome shotgun (WGS) entry which is preliminary data.</text>
</comment>
<protein>
    <submittedName>
        <fullName evidence="2">Uncharacterized protein</fullName>
    </submittedName>
</protein>
<reference evidence="2 3" key="1">
    <citation type="journal article" date="2019" name="Sci. Rep.">
        <title>Orb-weaving spider Araneus ventricosus genome elucidates the spidroin gene catalogue.</title>
        <authorList>
            <person name="Kono N."/>
            <person name="Nakamura H."/>
            <person name="Ohtoshi R."/>
            <person name="Moran D.A.P."/>
            <person name="Shinohara A."/>
            <person name="Yoshida Y."/>
            <person name="Fujiwara M."/>
            <person name="Mori M."/>
            <person name="Tomita M."/>
            <person name="Arakawa K."/>
        </authorList>
    </citation>
    <scope>NUCLEOTIDE SEQUENCE [LARGE SCALE GENOMIC DNA]</scope>
</reference>
<name>A0A4Y2AB64_ARAVE</name>
<evidence type="ECO:0000256" key="1">
    <source>
        <dbReference type="SAM" id="MobiDB-lite"/>
    </source>
</evidence>
<accession>A0A4Y2AB64</accession>
<dbReference type="AlphaFoldDB" id="A0A4Y2AB64"/>
<organism evidence="2 3">
    <name type="scientific">Araneus ventricosus</name>
    <name type="common">Orbweaver spider</name>
    <name type="synonym">Epeira ventricosa</name>
    <dbReference type="NCBI Taxonomy" id="182803"/>
    <lineage>
        <taxon>Eukaryota</taxon>
        <taxon>Metazoa</taxon>
        <taxon>Ecdysozoa</taxon>
        <taxon>Arthropoda</taxon>
        <taxon>Chelicerata</taxon>
        <taxon>Arachnida</taxon>
        <taxon>Araneae</taxon>
        <taxon>Araneomorphae</taxon>
        <taxon>Entelegynae</taxon>
        <taxon>Araneoidea</taxon>
        <taxon>Araneidae</taxon>
        <taxon>Araneus</taxon>
    </lineage>
</organism>
<dbReference type="Proteomes" id="UP000499080">
    <property type="component" value="Unassembled WGS sequence"/>
</dbReference>
<proteinExistence type="predicted"/>
<evidence type="ECO:0000313" key="3">
    <source>
        <dbReference type="Proteomes" id="UP000499080"/>
    </source>
</evidence>